<dbReference type="PROSITE" id="PS50268">
    <property type="entry name" value="CADHERIN_2"/>
    <property type="match status" value="1"/>
</dbReference>
<evidence type="ECO:0000256" key="1">
    <source>
        <dbReference type="ARBA" id="ARBA00004370"/>
    </source>
</evidence>
<dbReference type="InterPro" id="IPR002126">
    <property type="entry name" value="Cadherin-like_dom"/>
</dbReference>
<dbReference type="CDD" id="cd11304">
    <property type="entry name" value="Cadherin_repeat"/>
    <property type="match status" value="2"/>
</dbReference>
<dbReference type="InterPro" id="IPR015919">
    <property type="entry name" value="Cadherin-like_sf"/>
</dbReference>
<reference evidence="10" key="1">
    <citation type="submission" date="2015-07" db="EMBL/GenBank/DDBJ databases">
        <title>MeaNS - Measles Nucleotide Surveillance Program.</title>
        <authorList>
            <person name="Tran T."/>
            <person name="Druce J."/>
        </authorList>
    </citation>
    <scope>NUCLEOTIDE SEQUENCE</scope>
    <source>
        <strain evidence="10">UCB-OBI-ISO-001</strain>
        <tissue evidence="10">Gonad</tissue>
    </source>
</reference>
<dbReference type="OrthoDB" id="10580063at2759"/>
<dbReference type="GO" id="GO:0005509">
    <property type="term" value="F:calcium ion binding"/>
    <property type="evidence" value="ECO:0007669"/>
    <property type="project" value="UniProtKB-UniRule"/>
</dbReference>
<dbReference type="AlphaFoldDB" id="A0A0L8HD78"/>
<evidence type="ECO:0000256" key="3">
    <source>
        <dbReference type="ARBA" id="ARBA00022737"/>
    </source>
</evidence>
<gene>
    <name evidence="10" type="ORF">OCBIM_22017527mg</name>
</gene>
<accession>A0A0L8HD78</accession>
<dbReference type="EMBL" id="KQ418504">
    <property type="protein sequence ID" value="KOF87049.1"/>
    <property type="molecule type" value="Genomic_DNA"/>
</dbReference>
<keyword evidence="5" id="KW-0130">Cell adhesion</keyword>
<dbReference type="SUPFAM" id="SSF49313">
    <property type="entry name" value="Cadherin-like"/>
    <property type="match status" value="2"/>
</dbReference>
<dbReference type="GO" id="GO:0007156">
    <property type="term" value="P:homophilic cell adhesion via plasma membrane adhesion molecules"/>
    <property type="evidence" value="ECO:0007669"/>
    <property type="project" value="InterPro"/>
</dbReference>
<keyword evidence="4 8" id="KW-0106">Calcium</keyword>
<comment type="subcellular location">
    <subcellularLocation>
        <location evidence="1">Membrane</location>
    </subcellularLocation>
</comment>
<dbReference type="PANTHER" id="PTHR24025">
    <property type="entry name" value="DESMOGLEIN FAMILY MEMBER"/>
    <property type="match status" value="1"/>
</dbReference>
<dbReference type="GO" id="GO:0005911">
    <property type="term" value="C:cell-cell junction"/>
    <property type="evidence" value="ECO:0007669"/>
    <property type="project" value="TreeGrafter"/>
</dbReference>
<dbReference type="GO" id="GO:0016020">
    <property type="term" value="C:membrane"/>
    <property type="evidence" value="ECO:0007669"/>
    <property type="project" value="UniProtKB-SubCell"/>
</dbReference>
<feature type="domain" description="Cadherin" evidence="9">
    <location>
        <begin position="1"/>
        <end position="55"/>
    </location>
</feature>
<sequence>MFLVSPNGEVSVSGNLDFETQKEYTIEIEVKEGNFINKTKLTINLVDIDDLGPAFIVNSSATRTDVVYISEISIYFMGEIPIKGGSILAKDTESDKYNVEYTPLTGNKNDHFTINSSSGKVSVIKKLPENGNVIVLFFKAEDISPKRLSTKATLVISLNKESQFFQYKVLAAR</sequence>
<evidence type="ECO:0000259" key="9">
    <source>
        <dbReference type="PROSITE" id="PS50268"/>
    </source>
</evidence>
<organism evidence="10">
    <name type="scientific">Octopus bimaculoides</name>
    <name type="common">California two-spotted octopus</name>
    <dbReference type="NCBI Taxonomy" id="37653"/>
    <lineage>
        <taxon>Eukaryota</taxon>
        <taxon>Metazoa</taxon>
        <taxon>Spiralia</taxon>
        <taxon>Lophotrochozoa</taxon>
        <taxon>Mollusca</taxon>
        <taxon>Cephalopoda</taxon>
        <taxon>Coleoidea</taxon>
        <taxon>Octopodiformes</taxon>
        <taxon>Octopoda</taxon>
        <taxon>Incirrata</taxon>
        <taxon>Octopodidae</taxon>
        <taxon>Octopus</taxon>
    </lineage>
</organism>
<evidence type="ECO:0000313" key="10">
    <source>
        <dbReference type="EMBL" id="KOF87049.1"/>
    </source>
</evidence>
<evidence type="ECO:0000256" key="7">
    <source>
        <dbReference type="ARBA" id="ARBA00023136"/>
    </source>
</evidence>
<evidence type="ECO:0000256" key="8">
    <source>
        <dbReference type="PROSITE-ProRule" id="PRU00043"/>
    </source>
</evidence>
<protein>
    <recommendedName>
        <fullName evidence="9">Cadherin domain-containing protein</fullName>
    </recommendedName>
</protein>
<evidence type="ECO:0000256" key="6">
    <source>
        <dbReference type="ARBA" id="ARBA00022989"/>
    </source>
</evidence>
<dbReference type="Gene3D" id="2.60.40.60">
    <property type="entry name" value="Cadherins"/>
    <property type="match status" value="2"/>
</dbReference>
<evidence type="ECO:0000256" key="2">
    <source>
        <dbReference type="ARBA" id="ARBA00022692"/>
    </source>
</evidence>
<keyword evidence="3" id="KW-0677">Repeat</keyword>
<proteinExistence type="predicted"/>
<keyword evidence="7" id="KW-0472">Membrane</keyword>
<name>A0A0L8HD78_OCTBM</name>
<dbReference type="InterPro" id="IPR050971">
    <property type="entry name" value="Cadherin-domain_protein"/>
</dbReference>
<keyword evidence="6" id="KW-1133">Transmembrane helix</keyword>
<evidence type="ECO:0000256" key="4">
    <source>
        <dbReference type="ARBA" id="ARBA00022837"/>
    </source>
</evidence>
<keyword evidence="2" id="KW-0812">Transmembrane</keyword>
<dbReference type="PANTHER" id="PTHR24025:SF31">
    <property type="entry name" value="NEURAL-CADHERIN"/>
    <property type="match status" value="1"/>
</dbReference>
<evidence type="ECO:0000256" key="5">
    <source>
        <dbReference type="ARBA" id="ARBA00022889"/>
    </source>
</evidence>